<feature type="transmembrane region" description="Helical" evidence="9">
    <location>
        <begin position="411"/>
        <end position="434"/>
    </location>
</feature>
<keyword evidence="5 9" id="KW-1133">Transmembrane helix</keyword>
<feature type="transmembrane region" description="Helical" evidence="9">
    <location>
        <begin position="486"/>
        <end position="509"/>
    </location>
</feature>
<evidence type="ECO:0000256" key="2">
    <source>
        <dbReference type="ARBA" id="ARBA00007012"/>
    </source>
</evidence>
<dbReference type="GO" id="GO:0042773">
    <property type="term" value="P:ATP synthesis coupled electron transport"/>
    <property type="evidence" value="ECO:0007669"/>
    <property type="project" value="InterPro"/>
</dbReference>
<dbReference type="GO" id="GO:0008137">
    <property type="term" value="F:NADH dehydrogenase (ubiquinone) activity"/>
    <property type="evidence" value="ECO:0007669"/>
    <property type="project" value="UniProtKB-EC"/>
</dbReference>
<keyword evidence="10" id="KW-0732">Signal</keyword>
<sequence>MLAITLVAILLAIPLSSSTISAALLTRITGVALLYAAALSYSSSSVLSVPTLTDIISNGNSLDLGLDAGLGVYSGLIHVTTLTQTMEVFLLVTGACILLPWSASLNTNASGYVRASASTPTIPEYPMVIVLSLIGSTFLMTAADLVTVYLAIELQSFGVYILAALYRDSESATAAGLKYFLLGALSSALIIFGSALIYAYTGLTNLDSIYELLSVPSSATGESYTQVVVLGFVIISVGFLFKVASAPFHYWAPDVYDGAPTVVRTWLTVMPKISIFVLLLEMFRGIDVANVIQLGINTNLYLICSFLSLVVGKVVGLSQYRIKRLLTYSTISHVGFLLLALGVAGPTGSDSVDAMLFYIVQYSLTNLDAFFIVLATGYFLNSGVLAFGQEGTSTDIQFTSQLQGLFRHNPMLSISFALCLFSMAGVPPLVGFFGKYSVLYAPMHNGYVYLALVGILASVVSAVYYLRIVAVVHFNAPVQTGGTPSAFALTSVHSYVIATLTLFVLLFALNPTLILNSTSLMALSLYTT</sequence>
<evidence type="ECO:0000256" key="9">
    <source>
        <dbReference type="SAM" id="Phobius"/>
    </source>
</evidence>
<comment type="similarity">
    <text evidence="2">Belongs to the complex I subunit 2 family.</text>
</comment>
<evidence type="ECO:0000259" key="11">
    <source>
        <dbReference type="Pfam" id="PF00361"/>
    </source>
</evidence>
<dbReference type="InterPro" id="IPR010096">
    <property type="entry name" value="NADH-Q_OxRdtase_suN/2"/>
</dbReference>
<feature type="domain" description="NADH:quinone oxidoreductase/Mrp antiporter transmembrane" evidence="11">
    <location>
        <begin position="142"/>
        <end position="460"/>
    </location>
</feature>
<evidence type="ECO:0000256" key="7">
    <source>
        <dbReference type="ARBA" id="ARBA00031028"/>
    </source>
</evidence>
<dbReference type="AlphaFoldDB" id="A0A7G7XQB7"/>
<proteinExistence type="inferred from homology"/>
<reference evidence="12" key="1">
    <citation type="submission" date="2020-07" db="EMBL/GenBank/DDBJ databases">
        <authorList>
            <person name="Tan M."/>
        </authorList>
    </citation>
    <scope>NUCLEOTIDE SEQUENCE</scope>
</reference>
<dbReference type="InterPro" id="IPR001750">
    <property type="entry name" value="ND/Mrp_TM"/>
</dbReference>
<feature type="transmembrane region" description="Helical" evidence="9">
    <location>
        <begin position="88"/>
        <end position="105"/>
    </location>
</feature>
<evidence type="ECO:0000256" key="6">
    <source>
        <dbReference type="ARBA" id="ARBA00023136"/>
    </source>
</evidence>
<keyword evidence="4 9" id="KW-0812">Transmembrane</keyword>
<dbReference type="NCBIfam" id="TIGR01770">
    <property type="entry name" value="NDH_I_N"/>
    <property type="match status" value="1"/>
</dbReference>
<feature type="transmembrane region" description="Helical" evidence="9">
    <location>
        <begin position="223"/>
        <end position="241"/>
    </location>
</feature>
<evidence type="ECO:0000256" key="1">
    <source>
        <dbReference type="ARBA" id="ARBA00004141"/>
    </source>
</evidence>
<feature type="transmembrane region" description="Helical" evidence="9">
    <location>
        <begin position="262"/>
        <end position="280"/>
    </location>
</feature>
<feature type="transmembrane region" description="Helical" evidence="9">
    <location>
        <begin position="32"/>
        <end position="52"/>
    </location>
</feature>
<name>A0A7G7XQB7_9BASI</name>
<feature type="chain" id="PRO_5028836651" description="NADH-ubiquinone oxidoreductase chain 2" evidence="10">
    <location>
        <begin position="19"/>
        <end position="528"/>
    </location>
</feature>
<dbReference type="PANTHER" id="PTHR22773">
    <property type="entry name" value="NADH DEHYDROGENASE"/>
    <property type="match status" value="1"/>
</dbReference>
<accession>A0A7G7XQB7</accession>
<dbReference type="Pfam" id="PF00361">
    <property type="entry name" value="Proton_antipo_M"/>
    <property type="match status" value="1"/>
</dbReference>
<feature type="transmembrane region" description="Helical" evidence="9">
    <location>
        <begin position="179"/>
        <end position="203"/>
    </location>
</feature>
<keyword evidence="6 9" id="KW-0472">Membrane</keyword>
<evidence type="ECO:0000256" key="5">
    <source>
        <dbReference type="ARBA" id="ARBA00022989"/>
    </source>
</evidence>
<comment type="subcellular location">
    <subcellularLocation>
        <location evidence="1">Membrane</location>
        <topology evidence="1">Multi-pass membrane protein</topology>
    </subcellularLocation>
</comment>
<dbReference type="HAMAP" id="MF_00445">
    <property type="entry name" value="NDH1_NuoN_1"/>
    <property type="match status" value="1"/>
</dbReference>
<dbReference type="EMBL" id="MT755636">
    <property type="protein sequence ID" value="QNH82608.1"/>
    <property type="molecule type" value="Genomic_DNA"/>
</dbReference>
<evidence type="ECO:0000256" key="3">
    <source>
        <dbReference type="ARBA" id="ARBA00021008"/>
    </source>
</evidence>
<evidence type="ECO:0000256" key="4">
    <source>
        <dbReference type="ARBA" id="ARBA00022692"/>
    </source>
</evidence>
<feature type="transmembrane region" description="Helical" evidence="9">
    <location>
        <begin position="356"/>
        <end position="380"/>
    </location>
</feature>
<feature type="signal peptide" evidence="10">
    <location>
        <begin position="1"/>
        <end position="18"/>
    </location>
</feature>
<feature type="transmembrane region" description="Helical" evidence="9">
    <location>
        <begin position="300"/>
        <end position="318"/>
    </location>
</feature>
<organism evidence="12">
    <name type="scientific">Sterigmatomyces sp</name>
    <dbReference type="NCBI Taxonomy" id="1972484"/>
    <lineage>
        <taxon>Eukaryota</taxon>
        <taxon>Fungi</taxon>
        <taxon>Dikarya</taxon>
        <taxon>Basidiomycota</taxon>
        <taxon>Pucciniomycotina</taxon>
        <taxon>Agaricostilbomycetes</taxon>
        <taxon>Agaricostilbales</taxon>
        <taxon>Agaricostilbaceae</taxon>
        <taxon>Sterigmatomyces</taxon>
    </lineage>
</organism>
<evidence type="ECO:0000256" key="10">
    <source>
        <dbReference type="SAM" id="SignalP"/>
    </source>
</evidence>
<evidence type="ECO:0000256" key="8">
    <source>
        <dbReference type="ARBA" id="ARBA00049551"/>
    </source>
</evidence>
<dbReference type="PRINTS" id="PR01434">
    <property type="entry name" value="NADHDHGNASE5"/>
</dbReference>
<feature type="transmembrane region" description="Helical" evidence="9">
    <location>
        <begin position="325"/>
        <end position="344"/>
    </location>
</feature>
<feature type="transmembrane region" description="Helical" evidence="9">
    <location>
        <begin position="125"/>
        <end position="142"/>
    </location>
</feature>
<comment type="catalytic activity">
    <reaction evidence="8">
        <text>a ubiquinone + NADH + 5 H(+)(in) = a ubiquinol + NAD(+) + 4 H(+)(out)</text>
        <dbReference type="Rhea" id="RHEA:29091"/>
        <dbReference type="Rhea" id="RHEA-COMP:9565"/>
        <dbReference type="Rhea" id="RHEA-COMP:9566"/>
        <dbReference type="ChEBI" id="CHEBI:15378"/>
        <dbReference type="ChEBI" id="CHEBI:16389"/>
        <dbReference type="ChEBI" id="CHEBI:17976"/>
        <dbReference type="ChEBI" id="CHEBI:57540"/>
        <dbReference type="ChEBI" id="CHEBI:57945"/>
        <dbReference type="EC" id="7.1.1.2"/>
    </reaction>
</comment>
<geneLocation type="mitochondrion" evidence="12"/>
<feature type="transmembrane region" description="Helical" evidence="9">
    <location>
        <begin position="446"/>
        <end position="466"/>
    </location>
</feature>
<protein>
    <recommendedName>
        <fullName evidence="3">NADH-ubiquinone oxidoreductase chain 2</fullName>
    </recommendedName>
    <alternativeName>
        <fullName evidence="7">NADH dehydrogenase subunit 2</fullName>
    </alternativeName>
</protein>
<keyword evidence="12" id="KW-0496">Mitochondrion</keyword>
<gene>
    <name evidence="12" type="primary">nad2</name>
</gene>
<feature type="transmembrane region" description="Helical" evidence="9">
    <location>
        <begin position="148"/>
        <end position="167"/>
    </location>
</feature>
<evidence type="ECO:0000313" key="12">
    <source>
        <dbReference type="EMBL" id="QNH82608.1"/>
    </source>
</evidence>
<dbReference type="GO" id="GO:0016020">
    <property type="term" value="C:membrane"/>
    <property type="evidence" value="ECO:0007669"/>
    <property type="project" value="UniProtKB-SubCell"/>
</dbReference>